<dbReference type="PROSITE" id="PS50005">
    <property type="entry name" value="TPR"/>
    <property type="match status" value="2"/>
</dbReference>
<dbReference type="Pfam" id="PF02518">
    <property type="entry name" value="HATPase_c"/>
    <property type="match status" value="1"/>
</dbReference>
<keyword evidence="7" id="KW-0472">Membrane</keyword>
<dbReference type="InterPro" id="IPR036097">
    <property type="entry name" value="HisK_dim/P_sf"/>
</dbReference>
<feature type="coiled-coil region" evidence="6">
    <location>
        <begin position="361"/>
        <end position="393"/>
    </location>
</feature>
<feature type="transmembrane region" description="Helical" evidence="7">
    <location>
        <begin position="399"/>
        <end position="422"/>
    </location>
</feature>
<dbReference type="Gene3D" id="1.10.287.130">
    <property type="match status" value="1"/>
</dbReference>
<dbReference type="Gene3D" id="3.30.565.10">
    <property type="entry name" value="Histidine kinase-like ATPase, C-terminal domain"/>
    <property type="match status" value="1"/>
</dbReference>
<evidence type="ECO:0000256" key="2">
    <source>
        <dbReference type="ARBA" id="ARBA00012438"/>
    </source>
</evidence>
<feature type="repeat" description="TPR" evidence="5">
    <location>
        <begin position="160"/>
        <end position="193"/>
    </location>
</feature>
<evidence type="ECO:0000313" key="10">
    <source>
        <dbReference type="EMBL" id="WNO53023.1"/>
    </source>
</evidence>
<dbReference type="Gene3D" id="1.25.40.10">
    <property type="entry name" value="Tetratricopeptide repeat domain"/>
    <property type="match status" value="1"/>
</dbReference>
<evidence type="ECO:0000313" key="11">
    <source>
        <dbReference type="Proteomes" id="UP001302249"/>
    </source>
</evidence>
<accession>A0ABZ0B6M1</accession>
<reference evidence="10 11" key="1">
    <citation type="submission" date="2023-09" db="EMBL/GenBank/DDBJ databases">
        <authorList>
            <person name="Rey-Velasco X."/>
        </authorList>
    </citation>
    <scope>NUCLEOTIDE SEQUENCE [LARGE SCALE GENOMIC DNA]</scope>
    <source>
        <strain evidence="10 11">W311</strain>
    </source>
</reference>
<organism evidence="10 11">
    <name type="scientific">Stakelama saccharophila</name>
    <dbReference type="NCBI Taxonomy" id="3075605"/>
    <lineage>
        <taxon>Bacteria</taxon>
        <taxon>Pseudomonadati</taxon>
        <taxon>Pseudomonadota</taxon>
        <taxon>Alphaproteobacteria</taxon>
        <taxon>Sphingomonadales</taxon>
        <taxon>Sphingomonadaceae</taxon>
        <taxon>Stakelama</taxon>
    </lineage>
</organism>
<dbReference type="RefSeq" id="WP_313914066.1">
    <property type="nucleotide sequence ID" value="NZ_CP135076.1"/>
</dbReference>
<dbReference type="Pfam" id="PF13432">
    <property type="entry name" value="TPR_16"/>
    <property type="match status" value="1"/>
</dbReference>
<dbReference type="PROSITE" id="PS50110">
    <property type="entry name" value="RESPONSE_REGULATORY"/>
    <property type="match status" value="1"/>
</dbReference>
<evidence type="ECO:0000259" key="8">
    <source>
        <dbReference type="PROSITE" id="PS50109"/>
    </source>
</evidence>
<dbReference type="SUPFAM" id="SSF47384">
    <property type="entry name" value="Homodimeric domain of signal transducing histidine kinase"/>
    <property type="match status" value="1"/>
</dbReference>
<keyword evidence="10" id="KW-0067">ATP-binding</keyword>
<dbReference type="InterPro" id="IPR036890">
    <property type="entry name" value="HATPase_C_sf"/>
</dbReference>
<keyword evidence="11" id="KW-1185">Reference proteome</keyword>
<evidence type="ECO:0000256" key="5">
    <source>
        <dbReference type="PROSITE-ProRule" id="PRU00339"/>
    </source>
</evidence>
<dbReference type="Pfam" id="PF00512">
    <property type="entry name" value="HisKA"/>
    <property type="match status" value="1"/>
</dbReference>
<dbReference type="InterPro" id="IPR004358">
    <property type="entry name" value="Sig_transdc_His_kin-like_C"/>
</dbReference>
<keyword evidence="5" id="KW-0802">TPR repeat</keyword>
<dbReference type="PANTHER" id="PTHR45339">
    <property type="entry name" value="HYBRID SIGNAL TRANSDUCTION HISTIDINE KINASE J"/>
    <property type="match status" value="1"/>
</dbReference>
<gene>
    <name evidence="10" type="ORF">RPR59_11225</name>
</gene>
<dbReference type="PANTHER" id="PTHR45339:SF3">
    <property type="entry name" value="HISTIDINE KINASE"/>
    <property type="match status" value="1"/>
</dbReference>
<dbReference type="InterPro" id="IPR001789">
    <property type="entry name" value="Sig_transdc_resp-reg_receiver"/>
</dbReference>
<feature type="modified residue" description="4-aspartylphosphate" evidence="4">
    <location>
        <position position="742"/>
    </location>
</feature>
<dbReference type="SMART" id="SM00028">
    <property type="entry name" value="TPR"/>
    <property type="match status" value="5"/>
</dbReference>
<dbReference type="PRINTS" id="PR00344">
    <property type="entry name" value="BCTRLSENSOR"/>
</dbReference>
<keyword evidence="7" id="KW-1133">Transmembrane helix</keyword>
<name>A0ABZ0B6M1_9SPHN</name>
<comment type="catalytic activity">
    <reaction evidence="1">
        <text>ATP + protein L-histidine = ADP + protein N-phospho-L-histidine.</text>
        <dbReference type="EC" id="2.7.13.3"/>
    </reaction>
</comment>
<sequence length="822" mass="89345">MRFGLLSYGLLTIIASIAGILSVPAVAFPAPRQWEVDRQLDLANRSMLSDPNSALRHAEAAAKSLERYPEVDSRAGKDAESHWLRAEASLRLGRVEDARKLIEKGLAIVRALPASLQLKGKMLLTLGNVQMVSGDAAKALNSFHDAHHYFEISDDARSESLSLTSIATLYFLANDTDRALKYFSEATKVYKGDPSLSMALHNNLGNVYLQTKNYNAAIKEFSSASEYANNINDPGIKTLVLRNLAYTLALSGKLDRADQRIREAMKAERNSERFKSVPAVIVKAEIELERGNLDSAVNFADEAFQRVDTINTSADFRYAHLIAYQVYSEAGNAKKALRHLEAFNRISERSNAVASNMNAALAAARFDYKNQELRIAKLKAEELRRNVEYERSQARSQRILFFSVGGAALLLVGMLTVGLIAIRRSRNETREANSDLAATNIALERALAAKTEFLATTSHEIRTPLNGILGMTQVMLADRGLPVATRERVQVVHGAGQTMRALVDDILDVAKMETGNLAVEMLPMNLRDTLRDVARMWEEQAAARQVDFVLDVDAGPEWIESDPARIRQIVFNLLSNALKFTQAGTIALRAGTVDAEGGPRLHVAVADSGIGIPEDRQSEIFESFKQVDTSTTRKYGGTGLGLSICRSLARALGGDILLESAPGEGATFTVDLPLRRTMAPDSAESRTAERTGGLLLLDRNPISRSMLKTLLEPRTGAVQFASDPADAAAKIAIRKYSCLVIDETAVKMDGGEPFAGLAMLAGVARQHDTVSVILWKAPDAQSVAAIQASGIDHLIEKPIAGAALADRLFGTNAVPPLVSQAA</sequence>
<dbReference type="EC" id="2.7.13.3" evidence="2"/>
<feature type="domain" description="Histidine kinase" evidence="8">
    <location>
        <begin position="456"/>
        <end position="676"/>
    </location>
</feature>
<dbReference type="Proteomes" id="UP001302249">
    <property type="component" value="Chromosome"/>
</dbReference>
<dbReference type="CDD" id="cd16922">
    <property type="entry name" value="HATPase_EvgS-ArcB-TorS-like"/>
    <property type="match status" value="1"/>
</dbReference>
<dbReference type="InterPro" id="IPR005467">
    <property type="entry name" value="His_kinase_dom"/>
</dbReference>
<feature type="repeat" description="TPR" evidence="5">
    <location>
        <begin position="198"/>
        <end position="231"/>
    </location>
</feature>
<dbReference type="Gene3D" id="3.40.50.2300">
    <property type="match status" value="1"/>
</dbReference>
<dbReference type="InterPro" id="IPR011006">
    <property type="entry name" value="CheY-like_superfamily"/>
</dbReference>
<evidence type="ECO:0000256" key="3">
    <source>
        <dbReference type="ARBA" id="ARBA00022553"/>
    </source>
</evidence>
<dbReference type="SUPFAM" id="SSF48452">
    <property type="entry name" value="TPR-like"/>
    <property type="match status" value="2"/>
</dbReference>
<dbReference type="SMART" id="SM00388">
    <property type="entry name" value="HisKA"/>
    <property type="match status" value="1"/>
</dbReference>
<dbReference type="GO" id="GO:0005524">
    <property type="term" value="F:ATP binding"/>
    <property type="evidence" value="ECO:0007669"/>
    <property type="project" value="UniProtKB-KW"/>
</dbReference>
<dbReference type="CDD" id="cd00082">
    <property type="entry name" value="HisKA"/>
    <property type="match status" value="1"/>
</dbReference>
<evidence type="ECO:0000256" key="6">
    <source>
        <dbReference type="SAM" id="Coils"/>
    </source>
</evidence>
<dbReference type="SUPFAM" id="SSF52172">
    <property type="entry name" value="CheY-like"/>
    <property type="match status" value="1"/>
</dbReference>
<dbReference type="EMBL" id="CP135076">
    <property type="protein sequence ID" value="WNO53023.1"/>
    <property type="molecule type" value="Genomic_DNA"/>
</dbReference>
<evidence type="ECO:0000256" key="4">
    <source>
        <dbReference type="PROSITE-ProRule" id="PRU00169"/>
    </source>
</evidence>
<keyword evidence="6" id="KW-0175">Coiled coil</keyword>
<dbReference type="Pfam" id="PF07721">
    <property type="entry name" value="TPR_4"/>
    <property type="match status" value="1"/>
</dbReference>
<feature type="domain" description="Response regulatory" evidence="9">
    <location>
        <begin position="693"/>
        <end position="812"/>
    </location>
</feature>
<dbReference type="InterPro" id="IPR011717">
    <property type="entry name" value="TPR-4"/>
</dbReference>
<dbReference type="PROSITE" id="PS50109">
    <property type="entry name" value="HIS_KIN"/>
    <property type="match status" value="1"/>
</dbReference>
<dbReference type="InterPro" id="IPR019734">
    <property type="entry name" value="TPR_rpt"/>
</dbReference>
<dbReference type="SUPFAM" id="SSF55874">
    <property type="entry name" value="ATPase domain of HSP90 chaperone/DNA topoisomerase II/histidine kinase"/>
    <property type="match status" value="1"/>
</dbReference>
<keyword evidence="10" id="KW-0547">Nucleotide-binding</keyword>
<proteinExistence type="predicted"/>
<keyword evidence="3 4" id="KW-0597">Phosphoprotein</keyword>
<evidence type="ECO:0000256" key="1">
    <source>
        <dbReference type="ARBA" id="ARBA00000085"/>
    </source>
</evidence>
<keyword evidence="7" id="KW-0812">Transmembrane</keyword>
<dbReference type="InterPro" id="IPR011990">
    <property type="entry name" value="TPR-like_helical_dom_sf"/>
</dbReference>
<dbReference type="InterPro" id="IPR003661">
    <property type="entry name" value="HisK_dim/P_dom"/>
</dbReference>
<dbReference type="InterPro" id="IPR003594">
    <property type="entry name" value="HATPase_dom"/>
</dbReference>
<evidence type="ECO:0000256" key="7">
    <source>
        <dbReference type="SAM" id="Phobius"/>
    </source>
</evidence>
<evidence type="ECO:0000259" key="9">
    <source>
        <dbReference type="PROSITE" id="PS50110"/>
    </source>
</evidence>
<protein>
    <recommendedName>
        <fullName evidence="2">histidine kinase</fullName>
        <ecNumber evidence="2">2.7.13.3</ecNumber>
    </recommendedName>
</protein>
<dbReference type="SMART" id="SM00387">
    <property type="entry name" value="HATPase_c"/>
    <property type="match status" value="1"/>
</dbReference>